<dbReference type="EMBL" id="BAAAPL010000001">
    <property type="protein sequence ID" value="GAA1692428.1"/>
    <property type="molecule type" value="Genomic_DNA"/>
</dbReference>
<evidence type="ECO:0000313" key="2">
    <source>
        <dbReference type="EMBL" id="GAA1692428.1"/>
    </source>
</evidence>
<dbReference type="Proteomes" id="UP001501690">
    <property type="component" value="Unassembled WGS sequence"/>
</dbReference>
<dbReference type="Pfam" id="PF10137">
    <property type="entry name" value="CAP12-PCTIR_TIR"/>
    <property type="match status" value="1"/>
</dbReference>
<proteinExistence type="predicted"/>
<accession>A0ABN2HSF7</accession>
<feature type="domain" description="CD-NTase-associated protein 12/Pycsar effector protein TIR" evidence="1">
    <location>
        <begin position="85"/>
        <end position="207"/>
    </location>
</feature>
<name>A0ABN2HSF7_9MICO</name>
<dbReference type="RefSeq" id="WP_344069314.1">
    <property type="nucleotide sequence ID" value="NZ_BAAAPL010000001.1"/>
</dbReference>
<keyword evidence="3" id="KW-1185">Reference proteome</keyword>
<organism evidence="2 3">
    <name type="scientific">Microbacterium sediminicola</name>
    <dbReference type="NCBI Taxonomy" id="415210"/>
    <lineage>
        <taxon>Bacteria</taxon>
        <taxon>Bacillati</taxon>
        <taxon>Actinomycetota</taxon>
        <taxon>Actinomycetes</taxon>
        <taxon>Micrococcales</taxon>
        <taxon>Microbacteriaceae</taxon>
        <taxon>Microbacterium</taxon>
    </lineage>
</organism>
<dbReference type="InterPro" id="IPR019302">
    <property type="entry name" value="CAP12/PCTIR_TIR_dom"/>
</dbReference>
<evidence type="ECO:0000313" key="3">
    <source>
        <dbReference type="Proteomes" id="UP001501690"/>
    </source>
</evidence>
<reference evidence="2 3" key="1">
    <citation type="journal article" date="2019" name="Int. J. Syst. Evol. Microbiol.">
        <title>The Global Catalogue of Microorganisms (GCM) 10K type strain sequencing project: providing services to taxonomists for standard genome sequencing and annotation.</title>
        <authorList>
            <consortium name="The Broad Institute Genomics Platform"/>
            <consortium name="The Broad Institute Genome Sequencing Center for Infectious Disease"/>
            <person name="Wu L."/>
            <person name="Ma J."/>
        </authorList>
    </citation>
    <scope>NUCLEOTIDE SEQUENCE [LARGE SCALE GENOMIC DNA]</scope>
    <source>
        <strain evidence="2 3">JCM 15577</strain>
    </source>
</reference>
<protein>
    <recommendedName>
        <fullName evidence="1">CD-NTase-associated protein 12/Pycsar effector protein TIR domain-containing protein</fullName>
    </recommendedName>
</protein>
<comment type="caution">
    <text evidence="2">The sequence shown here is derived from an EMBL/GenBank/DDBJ whole genome shotgun (WGS) entry which is preliminary data.</text>
</comment>
<sequence length="233" mass="25647">MNQAEVEALLTQRGIEYDIKEQEHCTQIRAKSGEVVNFFHTGTVQTQGKRTPLLDELQAWKDGAQPELSVGEQVGIQPTPGPNKNVFVVYGHDAAATDALELLLRKMGLKPIILANLPAAGDTVIEKLERYLRQSGDVGYACVLLTPDDIGHVKSDASKAHARARQNVILELGMVLANLGRKRVAILYQETVEKPSDIHGLLYLPFKDKIDEVKAKLFKELQAAGYTPDPEAL</sequence>
<evidence type="ECO:0000259" key="1">
    <source>
        <dbReference type="Pfam" id="PF10137"/>
    </source>
</evidence>
<gene>
    <name evidence="2" type="ORF">GCM10009808_06930</name>
</gene>